<keyword evidence="2" id="KW-1133">Transmembrane helix</keyword>
<keyword evidence="2" id="KW-0812">Transmembrane</keyword>
<feature type="region of interest" description="Disordered" evidence="1">
    <location>
        <begin position="126"/>
        <end position="155"/>
    </location>
</feature>
<feature type="transmembrane region" description="Helical" evidence="2">
    <location>
        <begin position="78"/>
        <end position="103"/>
    </location>
</feature>
<proteinExistence type="predicted"/>
<dbReference type="AlphaFoldDB" id="A0A3B1A1L0"/>
<evidence type="ECO:0000256" key="2">
    <source>
        <dbReference type="SAM" id="Phobius"/>
    </source>
</evidence>
<reference evidence="3" key="1">
    <citation type="submission" date="2018-06" db="EMBL/GenBank/DDBJ databases">
        <authorList>
            <person name="Zhirakovskaya E."/>
        </authorList>
    </citation>
    <scope>NUCLEOTIDE SEQUENCE</scope>
</reference>
<dbReference type="Pfam" id="PF04186">
    <property type="entry name" value="FxsA"/>
    <property type="match status" value="1"/>
</dbReference>
<dbReference type="PANTHER" id="PTHR35335">
    <property type="entry name" value="UPF0716 PROTEIN FXSA"/>
    <property type="match status" value="1"/>
</dbReference>
<accession>A0A3B1A1L0</accession>
<keyword evidence="2" id="KW-0472">Membrane</keyword>
<evidence type="ECO:0000313" key="3">
    <source>
        <dbReference type="EMBL" id="VAW97931.1"/>
    </source>
</evidence>
<dbReference type="EMBL" id="UOFV01000127">
    <property type="protein sequence ID" value="VAW97931.1"/>
    <property type="molecule type" value="Genomic_DNA"/>
</dbReference>
<dbReference type="InterPro" id="IPR007313">
    <property type="entry name" value="FxsA"/>
</dbReference>
<sequence length="155" mass="16837">MNPFAILLVLFLTIPLLEIYLLIKVGSIIGALPTVFMVVFTAVLGAWLLRIQGFATLARVKRTLAQGGIPAIEMLEGAVLLVSGALLLTPGFFTDAIGFLCLIPSLRRTMIRWMLGRFLTPPGGFDGMGDPRQGGHSSGAHRPNTIEGEYRREDD</sequence>
<feature type="transmembrane region" description="Helical" evidence="2">
    <location>
        <begin position="6"/>
        <end position="23"/>
    </location>
</feature>
<organism evidence="3">
    <name type="scientific">hydrothermal vent metagenome</name>
    <dbReference type="NCBI Taxonomy" id="652676"/>
    <lineage>
        <taxon>unclassified sequences</taxon>
        <taxon>metagenomes</taxon>
        <taxon>ecological metagenomes</taxon>
    </lineage>
</organism>
<dbReference type="GO" id="GO:0016020">
    <property type="term" value="C:membrane"/>
    <property type="evidence" value="ECO:0007669"/>
    <property type="project" value="InterPro"/>
</dbReference>
<dbReference type="PANTHER" id="PTHR35335:SF1">
    <property type="entry name" value="UPF0716 PROTEIN FXSA"/>
    <property type="match status" value="1"/>
</dbReference>
<protein>
    <submittedName>
        <fullName evidence="3">FxsA protein</fullName>
    </submittedName>
</protein>
<name>A0A3B1A1L0_9ZZZZ</name>
<gene>
    <name evidence="3" type="ORF">MNBD_GAMMA19-430</name>
</gene>
<dbReference type="NCBIfam" id="NF008528">
    <property type="entry name" value="PRK11463.1-2"/>
    <property type="match status" value="1"/>
</dbReference>
<evidence type="ECO:0000256" key="1">
    <source>
        <dbReference type="SAM" id="MobiDB-lite"/>
    </source>
</evidence>
<feature type="transmembrane region" description="Helical" evidence="2">
    <location>
        <begin position="35"/>
        <end position="58"/>
    </location>
</feature>